<dbReference type="AlphaFoldDB" id="A0A4R7S837"/>
<keyword evidence="11" id="KW-0560">Oxidoreductase</keyword>
<evidence type="ECO:0000313" key="16">
    <source>
        <dbReference type="Proteomes" id="UP000295662"/>
    </source>
</evidence>
<dbReference type="GO" id="GO:0042279">
    <property type="term" value="F:nitrite reductase (cytochrome, ammonia-forming) activity"/>
    <property type="evidence" value="ECO:0007669"/>
    <property type="project" value="UniProtKB-EC"/>
</dbReference>
<keyword evidence="7" id="KW-0479">Metal-binding</keyword>
<comment type="caution">
    <text evidence="15">The sequence shown here is derived from an EMBL/GenBank/DDBJ whole genome shotgun (WGS) entry which is preliminary data.</text>
</comment>
<keyword evidence="5" id="KW-0813">Transport</keyword>
<dbReference type="EC" id="1.7.2.2" evidence="4"/>
<dbReference type="InterPro" id="IPR036280">
    <property type="entry name" value="Multihaem_cyt_sf"/>
</dbReference>
<name>A0A4R7S837_9BACT</name>
<protein>
    <recommendedName>
        <fullName evidence="4">nitrite reductase (cytochrome; ammonia-forming)</fullName>
        <ecNumber evidence="4">1.7.2.2</ecNumber>
    </recommendedName>
</protein>
<evidence type="ECO:0000256" key="2">
    <source>
        <dbReference type="ARBA" id="ARBA00004196"/>
    </source>
</evidence>
<evidence type="ECO:0000259" key="14">
    <source>
        <dbReference type="Pfam" id="PF14537"/>
    </source>
</evidence>
<evidence type="ECO:0000256" key="11">
    <source>
        <dbReference type="ARBA" id="ARBA00023002"/>
    </source>
</evidence>
<evidence type="ECO:0000256" key="4">
    <source>
        <dbReference type="ARBA" id="ARBA00011887"/>
    </source>
</evidence>
<dbReference type="RefSeq" id="WP_208300308.1">
    <property type="nucleotide sequence ID" value="NZ_SOCA01000002.1"/>
</dbReference>
<dbReference type="GO" id="GO:0030288">
    <property type="term" value="C:outer membrane-bounded periplasmic space"/>
    <property type="evidence" value="ECO:0007669"/>
    <property type="project" value="TreeGrafter"/>
</dbReference>
<evidence type="ECO:0000256" key="8">
    <source>
        <dbReference type="ARBA" id="ARBA00022729"/>
    </source>
</evidence>
<evidence type="ECO:0000313" key="15">
    <source>
        <dbReference type="EMBL" id="TDU73437.1"/>
    </source>
</evidence>
<evidence type="ECO:0000256" key="9">
    <source>
        <dbReference type="ARBA" id="ARBA00022837"/>
    </source>
</evidence>
<keyword evidence="10" id="KW-0249">Electron transport</keyword>
<evidence type="ECO:0000256" key="10">
    <source>
        <dbReference type="ARBA" id="ARBA00022982"/>
    </source>
</evidence>
<evidence type="ECO:0000256" key="5">
    <source>
        <dbReference type="ARBA" id="ARBA00022448"/>
    </source>
</evidence>
<keyword evidence="8" id="KW-0732">Signal</keyword>
<dbReference type="EMBL" id="SOCA01000002">
    <property type="protein sequence ID" value="TDU73437.1"/>
    <property type="molecule type" value="Genomic_DNA"/>
</dbReference>
<dbReference type="Gene3D" id="3.90.10.10">
    <property type="entry name" value="Cytochrome C3"/>
    <property type="match status" value="2"/>
</dbReference>
<keyword evidence="6" id="KW-0349">Heme</keyword>
<feature type="domain" description="Tetrahaem cytochrome" evidence="14">
    <location>
        <begin position="47"/>
        <end position="134"/>
    </location>
</feature>
<evidence type="ECO:0000256" key="3">
    <source>
        <dbReference type="ARBA" id="ARBA00009288"/>
    </source>
</evidence>
<evidence type="ECO:0000256" key="1">
    <source>
        <dbReference type="ARBA" id="ARBA00001926"/>
    </source>
</evidence>
<evidence type="ECO:0000256" key="12">
    <source>
        <dbReference type="ARBA" id="ARBA00023004"/>
    </source>
</evidence>
<keyword evidence="12" id="KW-0408">Iron</keyword>
<dbReference type="GO" id="GO:0046872">
    <property type="term" value="F:metal ion binding"/>
    <property type="evidence" value="ECO:0007669"/>
    <property type="project" value="UniProtKB-KW"/>
</dbReference>
<evidence type="ECO:0000256" key="7">
    <source>
        <dbReference type="ARBA" id="ARBA00022723"/>
    </source>
</evidence>
<keyword evidence="16" id="KW-1185">Reference proteome</keyword>
<dbReference type="PANTHER" id="PTHR30633">
    <property type="entry name" value="CYTOCHROME C-552 RESPIRATORY NITRITE REDUCTASE"/>
    <property type="match status" value="1"/>
</dbReference>
<accession>A0A4R7S837</accession>
<organism evidence="15 16">
    <name type="scientific">Prosthecobacter fusiformis</name>
    <dbReference type="NCBI Taxonomy" id="48464"/>
    <lineage>
        <taxon>Bacteria</taxon>
        <taxon>Pseudomonadati</taxon>
        <taxon>Verrucomicrobiota</taxon>
        <taxon>Verrucomicrobiia</taxon>
        <taxon>Verrucomicrobiales</taxon>
        <taxon>Verrucomicrobiaceae</taxon>
        <taxon>Prosthecobacter</taxon>
    </lineage>
</organism>
<dbReference type="GO" id="GO:0019645">
    <property type="term" value="P:anaerobic electron transport chain"/>
    <property type="evidence" value="ECO:0007669"/>
    <property type="project" value="TreeGrafter"/>
</dbReference>
<keyword evidence="9" id="KW-0106">Calcium</keyword>
<dbReference type="Pfam" id="PF14537">
    <property type="entry name" value="Cytochrom_c3_2"/>
    <property type="match status" value="1"/>
</dbReference>
<evidence type="ECO:0000256" key="6">
    <source>
        <dbReference type="ARBA" id="ARBA00022617"/>
    </source>
</evidence>
<reference evidence="15 16" key="1">
    <citation type="submission" date="2019-03" db="EMBL/GenBank/DDBJ databases">
        <title>Genomic Encyclopedia of Archaeal and Bacterial Type Strains, Phase II (KMG-II): from individual species to whole genera.</title>
        <authorList>
            <person name="Goeker M."/>
        </authorList>
    </citation>
    <scope>NUCLEOTIDE SEQUENCE [LARGE SCALE GENOMIC DNA]</scope>
    <source>
        <strain evidence="15 16">ATCC 25309</strain>
    </source>
</reference>
<dbReference type="InterPro" id="IPR012286">
    <property type="entry name" value="Tetrahaem_cytochrome"/>
</dbReference>
<comment type="cofactor">
    <cofactor evidence="1">
        <name>heme c</name>
        <dbReference type="ChEBI" id="CHEBI:61717"/>
    </cofactor>
</comment>
<comment type="catalytic activity">
    <reaction evidence="13">
        <text>6 Fe(III)-[cytochrome c] + NH4(+) + 2 H2O = 6 Fe(II)-[cytochrome c] + nitrite + 8 H(+)</text>
        <dbReference type="Rhea" id="RHEA:13089"/>
        <dbReference type="Rhea" id="RHEA-COMP:10350"/>
        <dbReference type="Rhea" id="RHEA-COMP:14399"/>
        <dbReference type="ChEBI" id="CHEBI:15377"/>
        <dbReference type="ChEBI" id="CHEBI:15378"/>
        <dbReference type="ChEBI" id="CHEBI:16301"/>
        <dbReference type="ChEBI" id="CHEBI:28938"/>
        <dbReference type="ChEBI" id="CHEBI:29033"/>
        <dbReference type="ChEBI" id="CHEBI:29034"/>
        <dbReference type="EC" id="1.7.2.2"/>
    </reaction>
</comment>
<sequence>MNTSASILPWVLGIGSAAVLSSYLAGRFREDDGASTVFLPGPTTHGHYQIEMKCSACHEPWGAVREQSCLDCHGGALTAAKDSHSMAKFADPRNADRLSTIAADKCITCHIEHRPEATSQMGLTQPMDYCLHCHADVAKERPTHEGLSFTTCTNVGCHNYHDNTALYEDFLAKHASGPAQLLNAILPQRTPSPNASIAASATVALSSAQHDGHLPVSSPAASRILNEWAASAHAASAVNCTACHGTKNSWQDSPGMDSCTHCHKQENEGFLAGLHGMRVAQGLPPMQPGQARLPMQEKSAHLSLTCTSCHTPHDSDTRRAAVESCLQCHADNHSLAYKNSSHYQLWMAEISGKAPAGSGVSCATCHMPRETHARGGLTTVSVQHNQSMNLRPVEKMARGVCMNCHGLGFTMDSLADPKLGPSNFDGHPEHHIESIEMVLSRRKSSVKKQ</sequence>
<proteinExistence type="inferred from homology"/>
<gene>
    <name evidence="15" type="ORF">EI77_01907</name>
</gene>
<dbReference type="SUPFAM" id="SSF48695">
    <property type="entry name" value="Multiheme cytochromes"/>
    <property type="match status" value="1"/>
</dbReference>
<evidence type="ECO:0000256" key="13">
    <source>
        <dbReference type="ARBA" id="ARBA00049131"/>
    </source>
</evidence>
<dbReference type="Gene3D" id="1.10.1130.10">
    <property type="entry name" value="Flavocytochrome C3, Chain A"/>
    <property type="match status" value="1"/>
</dbReference>
<comment type="subcellular location">
    <subcellularLocation>
        <location evidence="2">Cell envelope</location>
    </subcellularLocation>
</comment>
<dbReference type="Proteomes" id="UP000295662">
    <property type="component" value="Unassembled WGS sequence"/>
</dbReference>
<dbReference type="GO" id="GO:0020037">
    <property type="term" value="F:heme binding"/>
    <property type="evidence" value="ECO:0007669"/>
    <property type="project" value="TreeGrafter"/>
</dbReference>
<dbReference type="PANTHER" id="PTHR30633:SF0">
    <property type="entry name" value="CYTOCHROME C-552"/>
    <property type="match status" value="1"/>
</dbReference>
<dbReference type="InterPro" id="IPR003321">
    <property type="entry name" value="Cyt_c552"/>
</dbReference>
<comment type="similarity">
    <text evidence="3">Belongs to the cytochrome c-552 family.</text>
</comment>